<feature type="compositionally biased region" description="Low complexity" evidence="1">
    <location>
        <begin position="251"/>
        <end position="267"/>
    </location>
</feature>
<evidence type="ECO:0000313" key="3">
    <source>
        <dbReference type="Proteomes" id="UP001458415"/>
    </source>
</evidence>
<feature type="region of interest" description="Disordered" evidence="1">
    <location>
        <begin position="114"/>
        <end position="162"/>
    </location>
</feature>
<feature type="compositionally biased region" description="Basic and acidic residues" evidence="1">
    <location>
        <begin position="137"/>
        <end position="150"/>
    </location>
</feature>
<accession>A0ABV1VYP1</accession>
<comment type="caution">
    <text evidence="2">The sequence shown here is derived from an EMBL/GenBank/DDBJ whole genome shotgun (WGS) entry which is preliminary data.</text>
</comment>
<keyword evidence="3" id="KW-1185">Reference proteome</keyword>
<organism evidence="2 3">
    <name type="scientific">Streptomyces carpinensis</name>
    <dbReference type="NCBI Taxonomy" id="66369"/>
    <lineage>
        <taxon>Bacteria</taxon>
        <taxon>Bacillati</taxon>
        <taxon>Actinomycetota</taxon>
        <taxon>Actinomycetes</taxon>
        <taxon>Kitasatosporales</taxon>
        <taxon>Streptomycetaceae</taxon>
        <taxon>Streptomyces</taxon>
    </lineage>
</organism>
<feature type="region of interest" description="Disordered" evidence="1">
    <location>
        <begin position="291"/>
        <end position="338"/>
    </location>
</feature>
<reference evidence="2 3" key="1">
    <citation type="submission" date="2024-06" db="EMBL/GenBank/DDBJ databases">
        <title>The Natural Products Discovery Center: Release of the First 8490 Sequenced Strains for Exploring Actinobacteria Biosynthetic Diversity.</title>
        <authorList>
            <person name="Kalkreuter E."/>
            <person name="Kautsar S.A."/>
            <person name="Yang D."/>
            <person name="Bader C.D."/>
            <person name="Teijaro C.N."/>
            <person name="Fluegel L."/>
            <person name="Davis C.M."/>
            <person name="Simpson J.R."/>
            <person name="Lauterbach L."/>
            <person name="Steele A.D."/>
            <person name="Gui C."/>
            <person name="Meng S."/>
            <person name="Li G."/>
            <person name="Viehrig K."/>
            <person name="Ye F."/>
            <person name="Su P."/>
            <person name="Kiefer A.F."/>
            <person name="Nichols A."/>
            <person name="Cepeda A.J."/>
            <person name="Yan W."/>
            <person name="Fan B."/>
            <person name="Jiang Y."/>
            <person name="Adhikari A."/>
            <person name="Zheng C.-J."/>
            <person name="Schuster L."/>
            <person name="Cowan T.M."/>
            <person name="Smanski M.J."/>
            <person name="Chevrette M.G."/>
            <person name="De Carvalho L.P.S."/>
            <person name="Shen B."/>
        </authorList>
    </citation>
    <scope>NUCLEOTIDE SEQUENCE [LARGE SCALE GENOMIC DNA]</scope>
    <source>
        <strain evidence="2 3">NPDC000634</strain>
    </source>
</reference>
<dbReference type="EMBL" id="JBEPCU010000086">
    <property type="protein sequence ID" value="MER6977023.1"/>
    <property type="molecule type" value="Genomic_DNA"/>
</dbReference>
<feature type="region of interest" description="Disordered" evidence="1">
    <location>
        <begin position="251"/>
        <end position="275"/>
    </location>
</feature>
<gene>
    <name evidence="2" type="ORF">ABT317_08305</name>
</gene>
<protein>
    <recommendedName>
        <fullName evidence="4">Helix-turn-helix domain-containing protein</fullName>
    </recommendedName>
</protein>
<dbReference type="Proteomes" id="UP001458415">
    <property type="component" value="Unassembled WGS sequence"/>
</dbReference>
<evidence type="ECO:0000313" key="2">
    <source>
        <dbReference type="EMBL" id="MER6977023.1"/>
    </source>
</evidence>
<sequence length="338" mass="36142">MIYRHHIAPPRAYTQFSHDIIRHPRLSSDAVCLLTWQLSLPPGARESLSRTAERANIGACAFTRAKRQLKEEGFVHERRVQGSGGHWVTQQLVSNVPLTPAEAAKILGQVPVSPQLAPSPRIPAVGEPTSPPTGGHPKRDSGENTSHHPAEPPLVTETETETGTTTDTLKAALALVAAFPRLSPDLRRIPRGMHDELARLVSRWLAAGHTATTIRTHILRGLPDDGTPVHRPGGLLRYLLRDVPDVIPAGRPPAAVAAPPGSSAHPSTEPGPRLSARLAGTRECEGDHVQPRLFRPAGDESLCPQCASHASPRPESGSPSHSAGRAQTPPTAFAPPLQ</sequence>
<evidence type="ECO:0000256" key="1">
    <source>
        <dbReference type="SAM" id="MobiDB-lite"/>
    </source>
</evidence>
<evidence type="ECO:0008006" key="4">
    <source>
        <dbReference type="Google" id="ProtNLM"/>
    </source>
</evidence>
<feature type="compositionally biased region" description="Low complexity" evidence="1">
    <location>
        <begin position="153"/>
        <end position="162"/>
    </location>
</feature>
<name>A0ABV1VYP1_9ACTN</name>
<proteinExistence type="predicted"/>